<accession>A0A9E7K0X7</accession>
<evidence type="ECO:0000256" key="3">
    <source>
        <dbReference type="ARBA" id="ARBA00004906"/>
    </source>
</evidence>
<dbReference type="CDD" id="cd16664">
    <property type="entry name" value="RING-Ubox_PUB"/>
    <property type="match status" value="1"/>
</dbReference>
<evidence type="ECO:0000259" key="11">
    <source>
        <dbReference type="PROSITE" id="PS51005"/>
    </source>
</evidence>
<evidence type="ECO:0000313" key="14">
    <source>
        <dbReference type="Proteomes" id="UP001055439"/>
    </source>
</evidence>
<evidence type="ECO:0000256" key="10">
    <source>
        <dbReference type="RuleBase" id="RU369093"/>
    </source>
</evidence>
<feature type="domain" description="NAC" evidence="11">
    <location>
        <begin position="6"/>
        <end position="158"/>
    </location>
</feature>
<dbReference type="GO" id="GO:0003677">
    <property type="term" value="F:DNA binding"/>
    <property type="evidence" value="ECO:0007669"/>
    <property type="project" value="UniProtKB-KW"/>
</dbReference>
<reference evidence="13" key="1">
    <citation type="submission" date="2022-05" db="EMBL/GenBank/DDBJ databases">
        <title>The Musa troglodytarum L. genome provides insights into the mechanism of non-climacteric behaviour and enrichment of carotenoids.</title>
        <authorList>
            <person name="Wang J."/>
        </authorList>
    </citation>
    <scope>NUCLEOTIDE SEQUENCE</scope>
    <source>
        <tissue evidence="13">Leaf</tissue>
    </source>
</reference>
<dbReference type="Gene3D" id="3.30.40.10">
    <property type="entry name" value="Zinc/RING finger domain, C3HC4 (zinc finger)"/>
    <property type="match status" value="1"/>
</dbReference>
<dbReference type="OrthoDB" id="10064100at2759"/>
<evidence type="ECO:0000256" key="8">
    <source>
        <dbReference type="ARBA" id="ARBA00023163"/>
    </source>
</evidence>
<dbReference type="EMBL" id="CP097506">
    <property type="protein sequence ID" value="URD99434.1"/>
    <property type="molecule type" value="Genomic_DNA"/>
</dbReference>
<comment type="pathway">
    <text evidence="3 10">Protein modification; protein ubiquitination.</text>
</comment>
<evidence type="ECO:0000256" key="4">
    <source>
        <dbReference type="ARBA" id="ARBA00022679"/>
    </source>
</evidence>
<protein>
    <recommendedName>
        <fullName evidence="10">U-box domain-containing protein</fullName>
        <ecNumber evidence="10">2.3.2.27</ecNumber>
    </recommendedName>
    <alternativeName>
        <fullName evidence="10">RING-type E3 ubiquitin transferase PUB</fullName>
    </alternativeName>
</protein>
<dbReference type="Pfam" id="PF02365">
    <property type="entry name" value="NAM"/>
    <property type="match status" value="1"/>
</dbReference>
<dbReference type="InterPro" id="IPR045185">
    <property type="entry name" value="PUB22/23/24-like"/>
</dbReference>
<comment type="function">
    <text evidence="10">Functions as an E3 ubiquitin ligase.</text>
</comment>
<dbReference type="SUPFAM" id="SSF57850">
    <property type="entry name" value="RING/U-box"/>
    <property type="match status" value="1"/>
</dbReference>
<dbReference type="PANTHER" id="PTHR22849">
    <property type="entry name" value="WDSAM1 PROTEIN"/>
    <property type="match status" value="1"/>
</dbReference>
<keyword evidence="14" id="KW-1185">Reference proteome</keyword>
<evidence type="ECO:0000256" key="1">
    <source>
        <dbReference type="ARBA" id="ARBA00000900"/>
    </source>
</evidence>
<dbReference type="InterPro" id="IPR013083">
    <property type="entry name" value="Znf_RING/FYVE/PHD"/>
</dbReference>
<dbReference type="InterPro" id="IPR011989">
    <property type="entry name" value="ARM-like"/>
</dbReference>
<name>A0A9E7K0X7_9LILI</name>
<comment type="catalytic activity">
    <reaction evidence="1 10">
        <text>S-ubiquitinyl-[E2 ubiquitin-conjugating enzyme]-L-cysteine + [acceptor protein]-L-lysine = [E2 ubiquitin-conjugating enzyme]-L-cysteine + N(6)-ubiquitinyl-[acceptor protein]-L-lysine.</text>
        <dbReference type="EC" id="2.3.2.27"/>
    </reaction>
</comment>
<sequence>MNATLLPPGFRFHPTDEELVGYYLKRKVEGLKIELEVIPVISLYKFDPWELPEKSFLPKRDLEWFFFCPWDRKYPNGSRTNRATASGYWKATGKDRKIACEPSAFGLRKTLVFYLGRAPGGERTDWIMHEYRLCEDLFHGSSNFLRSGNRLKSRSNRREEPKAEKYPSNMFDFNRKRNIDEIFIGTEESASLDLFDRSSGSSVIDSPEIARWIEPDPIVTVPIVPDASKASSEMYYTEDAFAINDRGTKCLPSFSSPARCMEMCRNWEDITFQSLELDASSYGGAEAFDATIPPPICRQGSEGEEANLWLQEDSIVTVILGLRAQPTMEAPFLFQCPISMELMEDPVTIATGVTYERKNIEKWLFTYKKLTCPATMQRLESFDLTPNHTVKRLISSFLEHAADEEPVTSPPCSYDAVEHDKLVSLLKSIQTGPFKASGLRKLKVLVEKNDELQKDLIRSGGIEVLGCVMSHVVVENSDFTAFRACEEALGVLSLLPLSDDATVELILKPNCLKPMMVIIQRGSAEARVHAMSTLMKISKINNEWIANMVTDQDVDIVKSLLDLLSDEISTKLSSSSLDVLLEIVATSNKNRLKAIEAGAVCILLELLPDASRHNCEKVLLLLKRLCECAEGRSAFADHGLGVAAVSKKILRVSEMATKLGVQILWLMSSFHHREKLLEEMMVFGTVRKLLALLHIDGRSSSTNEKAIKMMKLHGAVWRQYPCFPSELKDFLRLNH</sequence>
<feature type="domain" description="U-box" evidence="12">
    <location>
        <begin position="329"/>
        <end position="404"/>
    </location>
</feature>
<dbReference type="Proteomes" id="UP001055439">
    <property type="component" value="Chromosome 4"/>
</dbReference>
<evidence type="ECO:0000256" key="5">
    <source>
        <dbReference type="ARBA" id="ARBA00022786"/>
    </source>
</evidence>
<dbReference type="GO" id="GO:0005634">
    <property type="term" value="C:nucleus"/>
    <property type="evidence" value="ECO:0007669"/>
    <property type="project" value="UniProtKB-SubCell"/>
</dbReference>
<dbReference type="Pfam" id="PF04564">
    <property type="entry name" value="U-box"/>
    <property type="match status" value="1"/>
</dbReference>
<dbReference type="PROSITE" id="PS51005">
    <property type="entry name" value="NAC"/>
    <property type="match status" value="1"/>
</dbReference>
<dbReference type="EC" id="2.3.2.27" evidence="10"/>
<evidence type="ECO:0000256" key="2">
    <source>
        <dbReference type="ARBA" id="ARBA00004123"/>
    </source>
</evidence>
<dbReference type="InterPro" id="IPR045210">
    <property type="entry name" value="RING-Ubox_PUB"/>
</dbReference>
<dbReference type="SUPFAM" id="SSF101941">
    <property type="entry name" value="NAC domain"/>
    <property type="match status" value="1"/>
</dbReference>
<keyword evidence="7" id="KW-0238">DNA-binding</keyword>
<dbReference type="SUPFAM" id="SSF48371">
    <property type="entry name" value="ARM repeat"/>
    <property type="match status" value="1"/>
</dbReference>
<evidence type="ECO:0000256" key="9">
    <source>
        <dbReference type="ARBA" id="ARBA00023242"/>
    </source>
</evidence>
<dbReference type="Gene3D" id="2.170.150.80">
    <property type="entry name" value="NAC domain"/>
    <property type="match status" value="1"/>
</dbReference>
<dbReference type="PANTHER" id="PTHR22849:SF23">
    <property type="entry name" value="U-BOX DOMAIN-CONTAINING PROTEIN"/>
    <property type="match status" value="1"/>
</dbReference>
<evidence type="ECO:0000259" key="12">
    <source>
        <dbReference type="PROSITE" id="PS51698"/>
    </source>
</evidence>
<dbReference type="InterPro" id="IPR016024">
    <property type="entry name" value="ARM-type_fold"/>
</dbReference>
<keyword evidence="8" id="KW-0804">Transcription</keyword>
<gene>
    <name evidence="13" type="ORF">MUK42_29886</name>
</gene>
<dbReference type="GO" id="GO:0006355">
    <property type="term" value="P:regulation of DNA-templated transcription"/>
    <property type="evidence" value="ECO:0007669"/>
    <property type="project" value="InterPro"/>
</dbReference>
<dbReference type="PROSITE" id="PS51698">
    <property type="entry name" value="U_BOX"/>
    <property type="match status" value="1"/>
</dbReference>
<keyword evidence="6" id="KW-0805">Transcription regulation</keyword>
<dbReference type="AlphaFoldDB" id="A0A9E7K0X7"/>
<comment type="subcellular location">
    <subcellularLocation>
        <location evidence="2">Nucleus</location>
    </subcellularLocation>
</comment>
<dbReference type="InterPro" id="IPR003441">
    <property type="entry name" value="NAC-dom"/>
</dbReference>
<evidence type="ECO:0000313" key="13">
    <source>
        <dbReference type="EMBL" id="URD99434.1"/>
    </source>
</evidence>
<keyword evidence="5 10" id="KW-0833">Ubl conjugation pathway</keyword>
<dbReference type="GO" id="GO:0016567">
    <property type="term" value="P:protein ubiquitination"/>
    <property type="evidence" value="ECO:0007669"/>
    <property type="project" value="UniProtKB-UniRule"/>
</dbReference>
<evidence type="ECO:0000256" key="6">
    <source>
        <dbReference type="ARBA" id="ARBA00023015"/>
    </source>
</evidence>
<dbReference type="GO" id="GO:0061630">
    <property type="term" value="F:ubiquitin protein ligase activity"/>
    <property type="evidence" value="ECO:0007669"/>
    <property type="project" value="UniProtKB-UniRule"/>
</dbReference>
<evidence type="ECO:0000256" key="7">
    <source>
        <dbReference type="ARBA" id="ARBA00023125"/>
    </source>
</evidence>
<dbReference type="Pfam" id="PF25598">
    <property type="entry name" value="ARM_PUB"/>
    <property type="match status" value="1"/>
</dbReference>
<dbReference type="SMART" id="SM00504">
    <property type="entry name" value="Ubox"/>
    <property type="match status" value="1"/>
</dbReference>
<organism evidence="13 14">
    <name type="scientific">Musa troglodytarum</name>
    <name type="common">fe'i banana</name>
    <dbReference type="NCBI Taxonomy" id="320322"/>
    <lineage>
        <taxon>Eukaryota</taxon>
        <taxon>Viridiplantae</taxon>
        <taxon>Streptophyta</taxon>
        <taxon>Embryophyta</taxon>
        <taxon>Tracheophyta</taxon>
        <taxon>Spermatophyta</taxon>
        <taxon>Magnoliopsida</taxon>
        <taxon>Liliopsida</taxon>
        <taxon>Zingiberales</taxon>
        <taxon>Musaceae</taxon>
        <taxon>Musa</taxon>
    </lineage>
</organism>
<dbReference type="InterPro" id="IPR036093">
    <property type="entry name" value="NAC_dom_sf"/>
</dbReference>
<dbReference type="Gene3D" id="1.25.10.10">
    <property type="entry name" value="Leucine-rich Repeat Variant"/>
    <property type="match status" value="1"/>
</dbReference>
<proteinExistence type="predicted"/>
<dbReference type="InterPro" id="IPR058678">
    <property type="entry name" value="ARM_PUB"/>
</dbReference>
<keyword evidence="4 10" id="KW-0808">Transferase</keyword>
<dbReference type="InterPro" id="IPR003613">
    <property type="entry name" value="Ubox_domain"/>
</dbReference>
<dbReference type="FunFam" id="2.170.150.80:FF:000002">
    <property type="entry name" value="Nac domain-containing protein 86"/>
    <property type="match status" value="1"/>
</dbReference>
<keyword evidence="9" id="KW-0539">Nucleus</keyword>